<reference evidence="10 11" key="1">
    <citation type="submission" date="2015-01" db="EMBL/GenBank/DDBJ databases">
        <title>The Genome Sequence of Capronia semiimmersa CBS27337.</title>
        <authorList>
            <consortium name="The Broad Institute Genomics Platform"/>
            <person name="Cuomo C."/>
            <person name="de Hoog S."/>
            <person name="Gorbushina A."/>
            <person name="Stielow B."/>
            <person name="Teixiera M."/>
            <person name="Abouelleil A."/>
            <person name="Chapman S.B."/>
            <person name="Priest M."/>
            <person name="Young S.K."/>
            <person name="Wortman J."/>
            <person name="Nusbaum C."/>
            <person name="Birren B."/>
        </authorList>
    </citation>
    <scope>NUCLEOTIDE SEQUENCE [LARGE SCALE GENOMIC DNA]</scope>
    <source>
        <strain evidence="10 11">CBS 27337</strain>
    </source>
</reference>
<evidence type="ECO:0000256" key="3">
    <source>
        <dbReference type="ARBA" id="ARBA00022630"/>
    </source>
</evidence>
<keyword evidence="11" id="KW-1185">Reference proteome</keyword>
<evidence type="ECO:0000259" key="9">
    <source>
        <dbReference type="Pfam" id="PF07156"/>
    </source>
</evidence>
<dbReference type="STRING" id="5601.A0A0D2E5H5"/>
<dbReference type="Gene3D" id="3.50.50.60">
    <property type="entry name" value="FAD/NAD(P)-binding domain"/>
    <property type="match status" value="1"/>
</dbReference>
<evidence type="ECO:0000256" key="2">
    <source>
        <dbReference type="ARBA" id="ARBA00009967"/>
    </source>
</evidence>
<organism evidence="10 11">
    <name type="scientific">Phialophora macrospora</name>
    <dbReference type="NCBI Taxonomy" id="1851006"/>
    <lineage>
        <taxon>Eukaryota</taxon>
        <taxon>Fungi</taxon>
        <taxon>Dikarya</taxon>
        <taxon>Ascomycota</taxon>
        <taxon>Pezizomycotina</taxon>
        <taxon>Eurotiomycetes</taxon>
        <taxon>Chaetothyriomycetidae</taxon>
        <taxon>Chaetothyriales</taxon>
        <taxon>Herpotrichiellaceae</taxon>
        <taxon>Phialophora</taxon>
    </lineage>
</organism>
<feature type="chain" id="PRO_5002241077" description="Prenylcysteine lyase domain-containing protein" evidence="8">
    <location>
        <begin position="22"/>
        <end position="573"/>
    </location>
</feature>
<proteinExistence type="inferred from homology"/>
<dbReference type="Pfam" id="PF13450">
    <property type="entry name" value="NAD_binding_8"/>
    <property type="match status" value="1"/>
</dbReference>
<feature type="signal peptide" evidence="8">
    <location>
        <begin position="1"/>
        <end position="21"/>
    </location>
</feature>
<gene>
    <name evidence="10" type="ORF">PV04_05462</name>
</gene>
<dbReference type="InterPro" id="IPR017046">
    <property type="entry name" value="Prenylcysteine_Oxase1"/>
</dbReference>
<evidence type="ECO:0000256" key="1">
    <source>
        <dbReference type="ARBA" id="ARBA00001974"/>
    </source>
</evidence>
<accession>A0A0D2E5H5</accession>
<dbReference type="GO" id="GO:0030328">
    <property type="term" value="P:prenylcysteine catabolic process"/>
    <property type="evidence" value="ECO:0007669"/>
    <property type="project" value="InterPro"/>
</dbReference>
<protein>
    <recommendedName>
        <fullName evidence="9">Prenylcysteine lyase domain-containing protein</fullName>
    </recommendedName>
</protein>
<dbReference type="InterPro" id="IPR036188">
    <property type="entry name" value="FAD/NAD-bd_sf"/>
</dbReference>
<evidence type="ECO:0000313" key="10">
    <source>
        <dbReference type="EMBL" id="KIW69592.1"/>
    </source>
</evidence>
<keyword evidence="6" id="KW-0560">Oxidoreductase</keyword>
<dbReference type="PIRSF" id="PIRSF036292">
    <property type="entry name" value="Prenylcysteine_oxidase"/>
    <property type="match status" value="1"/>
</dbReference>
<comment type="cofactor">
    <cofactor evidence="1">
        <name>FAD</name>
        <dbReference type="ChEBI" id="CHEBI:57692"/>
    </cofactor>
</comment>
<evidence type="ECO:0000313" key="11">
    <source>
        <dbReference type="Proteomes" id="UP000054266"/>
    </source>
</evidence>
<keyword evidence="7" id="KW-0325">Glycoprotein</keyword>
<evidence type="ECO:0000256" key="5">
    <source>
        <dbReference type="ARBA" id="ARBA00022827"/>
    </source>
</evidence>
<comment type="similarity">
    <text evidence="2">Belongs to the prenylcysteine oxidase family.</text>
</comment>
<keyword evidence="5" id="KW-0274">FAD</keyword>
<dbReference type="GO" id="GO:0001735">
    <property type="term" value="F:prenylcysteine oxidase activity"/>
    <property type="evidence" value="ECO:0007669"/>
    <property type="project" value="InterPro"/>
</dbReference>
<dbReference type="AlphaFoldDB" id="A0A0D2E5H5"/>
<evidence type="ECO:0000256" key="8">
    <source>
        <dbReference type="SAM" id="SignalP"/>
    </source>
</evidence>
<evidence type="ECO:0000256" key="7">
    <source>
        <dbReference type="ARBA" id="ARBA00023180"/>
    </source>
</evidence>
<dbReference type="InterPro" id="IPR010795">
    <property type="entry name" value="Prenylcys_lyase"/>
</dbReference>
<keyword evidence="3" id="KW-0285">Flavoprotein</keyword>
<dbReference type="GO" id="GO:0030327">
    <property type="term" value="P:prenylated protein catabolic process"/>
    <property type="evidence" value="ECO:0007669"/>
    <property type="project" value="TreeGrafter"/>
</dbReference>
<sequence>MLRLTLLALAILLLQRLQVTAGEIQTPLRDGSQPRQQPHRVAIIGAGPGGSSASYHLRKFSQSSTGAEETPLDITVFESNPYIGGRTTTVNALDDPRYPVELGASIFVEINHILYNATRDFGLSSTVKLYESAPESKYELGIWDGEHFVYKATKDDDEGSSWQGWWDIAKLIWRYGLAPIRTRQATRTAVGEFLKFYEEPIFPFWTIQEAVDATGLEQYTGFSGKEVLQRAKVGESFSREIIQASTRVNYASNLAGIHGLETLVCMAIEGAMAVEGGNWQIFDNMVYSSADAVFLNTSVTTVTRNGGPRYNLTTDNEEVNARLASHPRGNEFDAFILAAPFQFANINFTQPLRKPPQKIPYVNLHVTLFTSPHRLSAPFFGLDDPADVPSSVLTTLSADMSEKLGDRQGTDAVGPPGFWSISTLDVLNPATDGVFCGPSENCTMYGAKDEDDTQYLYKIFSPAPLTGSFLSSLLGFTYTPPTTALNDPVSSIPKSDITWLHEKVWHSYPYELPRTEFEPFNLCSFFLCAEVGGPSENMWYLNGMESFISTMETAALSGMNVAQLVVDLFKMQQ</sequence>
<evidence type="ECO:0000256" key="4">
    <source>
        <dbReference type="ARBA" id="ARBA00022729"/>
    </source>
</evidence>
<keyword evidence="4 8" id="KW-0732">Signal</keyword>
<evidence type="ECO:0000256" key="6">
    <source>
        <dbReference type="ARBA" id="ARBA00023002"/>
    </source>
</evidence>
<feature type="domain" description="Prenylcysteine lyase" evidence="9">
    <location>
        <begin position="160"/>
        <end position="571"/>
    </location>
</feature>
<dbReference type="Pfam" id="PF07156">
    <property type="entry name" value="Prenylcys_lyase"/>
    <property type="match status" value="1"/>
</dbReference>
<dbReference type="PANTHER" id="PTHR15944:SF0">
    <property type="entry name" value="PRENYLCYSTEINE LYASE DOMAIN-CONTAINING PROTEIN"/>
    <property type="match status" value="1"/>
</dbReference>
<dbReference type="SUPFAM" id="SSF51905">
    <property type="entry name" value="FAD/NAD(P)-binding domain"/>
    <property type="match status" value="1"/>
</dbReference>
<dbReference type="Proteomes" id="UP000054266">
    <property type="component" value="Unassembled WGS sequence"/>
</dbReference>
<name>A0A0D2E5H5_9EURO</name>
<dbReference type="PANTHER" id="PTHR15944">
    <property type="entry name" value="FARNESYLCYSTEINE LYASE"/>
    <property type="match status" value="1"/>
</dbReference>
<dbReference type="EMBL" id="KN846958">
    <property type="protein sequence ID" value="KIW69592.1"/>
    <property type="molecule type" value="Genomic_DNA"/>
</dbReference>
<dbReference type="HOGENOM" id="CLU_021176_0_0_1"/>